<dbReference type="AlphaFoldDB" id="A0A0K0XGS9"/>
<feature type="domain" description="Methyltransferase" evidence="1">
    <location>
        <begin position="21"/>
        <end position="155"/>
    </location>
</feature>
<evidence type="ECO:0000313" key="3">
    <source>
        <dbReference type="Proteomes" id="UP000062255"/>
    </source>
</evidence>
<dbReference type="InterPro" id="IPR022744">
    <property type="entry name" value="MeTrfase_dom_put"/>
</dbReference>
<dbReference type="GO" id="GO:0008168">
    <property type="term" value="F:methyltransferase activity"/>
    <property type="evidence" value="ECO:0007669"/>
    <property type="project" value="UniProtKB-KW"/>
</dbReference>
<reference evidence="2 3" key="1">
    <citation type="submission" date="2015-07" db="EMBL/GenBank/DDBJ databases">
        <title>Complete genome sequence of Mycobacterium goodii X7B, a facultative thermophilic biodesulfurizing bacterium.</title>
        <authorList>
            <person name="Yu B."/>
            <person name="Li F."/>
            <person name="Xu P."/>
        </authorList>
    </citation>
    <scope>NUCLEOTIDE SEQUENCE [LARGE SCALE GENOMIC DNA]</scope>
    <source>
        <strain evidence="2 3">X7B</strain>
    </source>
</reference>
<dbReference type="Proteomes" id="UP000062255">
    <property type="component" value="Chromosome"/>
</dbReference>
<name>A0A0K0XGS9_MYCGD</name>
<sequence length="218" mass="23342">MDWHTWHADYDRPDSALSRRLSAVQKIIKDALNEAPPGPLRILSLCAGQGRDLIPVLAEHPRRDDVRARLVELDPRNTAVAAAAAQAAGLADVVVVTGDAALTDHYSDLVPAHIVLACGIFGNITDADVERTIGVLDQFTATGGVVVWTRHREAPDLVPQIGAWFCDNGFDQIWVSEPGVGFGVGAHRFTGAPRPLVTGAQLFTFVGSEVLRGRAVAN</sequence>
<dbReference type="KEGG" id="mgo:AFA91_22505"/>
<dbReference type="RefSeq" id="WP_049748957.1">
    <property type="nucleotide sequence ID" value="NZ_CP012150.1"/>
</dbReference>
<protein>
    <submittedName>
        <fullName evidence="2">Methyltransferase</fullName>
    </submittedName>
</protein>
<proteinExistence type="predicted"/>
<dbReference type="GO" id="GO:0032259">
    <property type="term" value="P:methylation"/>
    <property type="evidence" value="ECO:0007669"/>
    <property type="project" value="UniProtKB-KW"/>
</dbReference>
<dbReference type="STRING" id="134601.AFA91_22505"/>
<evidence type="ECO:0000313" key="2">
    <source>
        <dbReference type="EMBL" id="AKS36557.1"/>
    </source>
</evidence>
<dbReference type="Pfam" id="PF12147">
    <property type="entry name" value="Methyltransf_20"/>
    <property type="match status" value="1"/>
</dbReference>
<dbReference type="Gene3D" id="3.40.50.150">
    <property type="entry name" value="Vaccinia Virus protein VP39"/>
    <property type="match status" value="1"/>
</dbReference>
<dbReference type="InterPro" id="IPR029063">
    <property type="entry name" value="SAM-dependent_MTases_sf"/>
</dbReference>
<accession>A0A0K0XGS9</accession>
<dbReference type="EMBL" id="CP012150">
    <property type="protein sequence ID" value="AKS36557.1"/>
    <property type="molecule type" value="Genomic_DNA"/>
</dbReference>
<dbReference type="SUPFAM" id="SSF53335">
    <property type="entry name" value="S-adenosyl-L-methionine-dependent methyltransferases"/>
    <property type="match status" value="1"/>
</dbReference>
<evidence type="ECO:0000259" key="1">
    <source>
        <dbReference type="Pfam" id="PF12147"/>
    </source>
</evidence>
<keyword evidence="2" id="KW-0489">Methyltransferase</keyword>
<gene>
    <name evidence="2" type="ORF">AFA91_22505</name>
</gene>
<organism evidence="2 3">
    <name type="scientific">Mycolicibacterium goodii</name>
    <name type="common">Mycobacterium goodii</name>
    <dbReference type="NCBI Taxonomy" id="134601"/>
    <lineage>
        <taxon>Bacteria</taxon>
        <taxon>Bacillati</taxon>
        <taxon>Actinomycetota</taxon>
        <taxon>Actinomycetes</taxon>
        <taxon>Mycobacteriales</taxon>
        <taxon>Mycobacteriaceae</taxon>
        <taxon>Mycolicibacterium</taxon>
    </lineage>
</organism>
<keyword evidence="2" id="KW-0808">Transferase</keyword>
<dbReference type="PATRIC" id="fig|134601.6.peg.4644"/>